<dbReference type="Pfam" id="PF01841">
    <property type="entry name" value="Transglut_core"/>
    <property type="match status" value="1"/>
</dbReference>
<gene>
    <name evidence="3" type="ORF">HNAJ_LOCUS12539</name>
</gene>
<proteinExistence type="predicted"/>
<dbReference type="CDD" id="cd02947">
    <property type="entry name" value="TRX_family"/>
    <property type="match status" value="1"/>
</dbReference>
<dbReference type="InterPro" id="IPR036339">
    <property type="entry name" value="PUB-like_dom_sf"/>
</dbReference>
<dbReference type="Pfam" id="PF00085">
    <property type="entry name" value="Thioredoxin"/>
    <property type="match status" value="1"/>
</dbReference>
<keyword evidence="4" id="KW-1185">Reference proteome</keyword>
<evidence type="ECO:0000313" key="5">
    <source>
        <dbReference type="WBParaSite" id="HNAJ_0001256101-mRNA-1"/>
    </source>
</evidence>
<dbReference type="EMBL" id="UZAE01014411">
    <property type="protein sequence ID" value="VDO13381.1"/>
    <property type="molecule type" value="Genomic_DNA"/>
</dbReference>
<protein>
    <submittedName>
        <fullName evidence="5">Thioredoxin domain-containing protein</fullName>
    </submittedName>
</protein>
<reference evidence="3 4" key="2">
    <citation type="submission" date="2018-11" db="EMBL/GenBank/DDBJ databases">
        <authorList>
            <consortium name="Pathogen Informatics"/>
        </authorList>
    </citation>
    <scope>NUCLEOTIDE SEQUENCE [LARGE SCALE GENOMIC DNA]</scope>
</reference>
<dbReference type="InterPro" id="IPR036249">
    <property type="entry name" value="Thioredoxin-like_sf"/>
</dbReference>
<dbReference type="Gene3D" id="3.10.620.30">
    <property type="match status" value="1"/>
</dbReference>
<evidence type="ECO:0000259" key="2">
    <source>
        <dbReference type="PROSITE" id="PS51352"/>
    </source>
</evidence>
<evidence type="ECO:0000313" key="3">
    <source>
        <dbReference type="EMBL" id="VDO13381.1"/>
    </source>
</evidence>
<sequence>MREIDSIEEFENLLRATAANDQVLVVDFFATWCRPCMLVAPLYEELSHKFYSSDVIFVKVNADSGQEISHREMVSALPTFKVFKKGSCHHTITGAHIDSLEEAVLDAYFDDSVKEFLSGGLDSSKRMARSKLLNIVTQAALKIGDKKPFELKLSDPVFENYFLIIPGCMQYLFNMGFQEKTDSLVLPASANLRQMDRLIRQLRGFRKPPIKPDRYPFISRLENYRRQVALCANPDYQKKALNDIPLDKLLREAAETNDVSPENVKPHQLLRAFLRWFKEDFFDWFDNCVCDECGSTMKAQSAAPTATESKEGMAYTVEVYSCPNSASHPQQRFPRFNDPLKLMQTRKGRCGEWATCFCFILASLKKDTTCVRKGDGLHGEKMEDAWFQGVRLVFDQTDHVFVEVWLTDLEGSDSGRTTVGSKGRWVHVDPCEQLVDAPLVYELGWKKELSYIFALSVPPPMDNANLRYQAVDVTDVVWKYTADFSGVVRRRRLISEVVLAQYLAQVHNESAQVIPARFKPPFGLKVMVQELAIMCKPLNPSQDSFQ</sequence>
<reference evidence="5" key="1">
    <citation type="submission" date="2017-02" db="UniProtKB">
        <authorList>
            <consortium name="WormBaseParasite"/>
        </authorList>
    </citation>
    <scope>IDENTIFICATION</scope>
</reference>
<dbReference type="SUPFAM" id="SSF143503">
    <property type="entry name" value="PUG domain-like"/>
    <property type="match status" value="1"/>
</dbReference>
<evidence type="ECO:0000256" key="1">
    <source>
        <dbReference type="ARBA" id="ARBA00023157"/>
    </source>
</evidence>
<feature type="domain" description="Thioredoxin" evidence="2">
    <location>
        <begin position="1"/>
        <end position="110"/>
    </location>
</feature>
<dbReference type="InterPro" id="IPR013766">
    <property type="entry name" value="Thioredoxin_domain"/>
</dbReference>
<dbReference type="Proteomes" id="UP000278807">
    <property type="component" value="Unassembled WGS sequence"/>
</dbReference>
<dbReference type="PROSITE" id="PS51352">
    <property type="entry name" value="THIOREDOXIN_2"/>
    <property type="match status" value="1"/>
</dbReference>
<dbReference type="OrthoDB" id="6245047at2759"/>
<dbReference type="WBParaSite" id="HNAJ_0001256101-mRNA-1">
    <property type="protein sequence ID" value="HNAJ_0001256101-mRNA-1"/>
    <property type="gene ID" value="HNAJ_0001256101"/>
</dbReference>
<dbReference type="Gene3D" id="1.20.58.2190">
    <property type="match status" value="1"/>
</dbReference>
<accession>A0A0R3TXG6</accession>
<dbReference type="STRING" id="102285.A0A0R3TXG6"/>
<dbReference type="SUPFAM" id="SSF52833">
    <property type="entry name" value="Thioredoxin-like"/>
    <property type="match status" value="1"/>
</dbReference>
<evidence type="ECO:0000313" key="4">
    <source>
        <dbReference type="Proteomes" id="UP000278807"/>
    </source>
</evidence>
<name>A0A0R3TXG6_RODNA</name>
<dbReference type="InterPro" id="IPR038765">
    <property type="entry name" value="Papain-like_cys_pep_sf"/>
</dbReference>
<dbReference type="SUPFAM" id="SSF54001">
    <property type="entry name" value="Cysteine proteinases"/>
    <property type="match status" value="1"/>
</dbReference>
<dbReference type="Gene3D" id="2.20.25.10">
    <property type="match status" value="1"/>
</dbReference>
<organism evidence="5">
    <name type="scientific">Rodentolepis nana</name>
    <name type="common">Dwarf tapeworm</name>
    <name type="synonym">Hymenolepis nana</name>
    <dbReference type="NCBI Taxonomy" id="102285"/>
    <lineage>
        <taxon>Eukaryota</taxon>
        <taxon>Metazoa</taxon>
        <taxon>Spiralia</taxon>
        <taxon>Lophotrochozoa</taxon>
        <taxon>Platyhelminthes</taxon>
        <taxon>Cestoda</taxon>
        <taxon>Eucestoda</taxon>
        <taxon>Cyclophyllidea</taxon>
        <taxon>Hymenolepididae</taxon>
        <taxon>Rodentolepis</taxon>
    </lineage>
</organism>
<dbReference type="Gene3D" id="3.40.30.10">
    <property type="entry name" value="Glutaredoxin"/>
    <property type="match status" value="1"/>
</dbReference>
<dbReference type="AlphaFoldDB" id="A0A0R3TXG6"/>
<keyword evidence="1" id="KW-1015">Disulfide bond</keyword>
<dbReference type="InterPro" id="IPR002931">
    <property type="entry name" value="Transglutaminase-like"/>
</dbReference>
<dbReference type="PANTHER" id="PTHR46115">
    <property type="entry name" value="THIOREDOXIN-LIKE PROTEIN 1"/>
    <property type="match status" value="1"/>
</dbReference>